<gene>
    <name evidence="1" type="ORF">ERS007739_02117</name>
</gene>
<dbReference type="AlphaFoldDB" id="A0A916LAX5"/>
<proteinExistence type="predicted"/>
<evidence type="ECO:0000313" key="1">
    <source>
        <dbReference type="EMBL" id="COY09638.1"/>
    </source>
</evidence>
<evidence type="ECO:0000313" key="2">
    <source>
        <dbReference type="Proteomes" id="UP000039021"/>
    </source>
</evidence>
<dbReference type="EMBL" id="CSBK01000921">
    <property type="protein sequence ID" value="COY09638.1"/>
    <property type="molecule type" value="Genomic_DNA"/>
</dbReference>
<reference evidence="2" key="1">
    <citation type="submission" date="2015-03" db="EMBL/GenBank/DDBJ databases">
        <authorList>
            <consortium name="Pathogen Informatics"/>
        </authorList>
    </citation>
    <scope>NUCLEOTIDE SEQUENCE [LARGE SCALE GENOMIC DNA]</scope>
    <source>
        <strain evidence="2">N09902308</strain>
    </source>
</reference>
<accession>A0A916LAX5</accession>
<organism evidence="1 2">
    <name type="scientific">Mycobacterium tuberculosis</name>
    <dbReference type="NCBI Taxonomy" id="1773"/>
    <lineage>
        <taxon>Bacteria</taxon>
        <taxon>Bacillati</taxon>
        <taxon>Actinomycetota</taxon>
        <taxon>Actinomycetes</taxon>
        <taxon>Mycobacteriales</taxon>
        <taxon>Mycobacteriaceae</taxon>
        <taxon>Mycobacterium</taxon>
        <taxon>Mycobacterium tuberculosis complex</taxon>
    </lineage>
</organism>
<sequence>MGLPSESTTITLETWIGASWVTIPPERAPRWVVEIAVCFLIRLTPSTNTRLRSGYACKTLPLAPLSLPEITSTVSPLWTFIYNTSGASEMIFINRFSRSSRPTGPKMRVPRGSLSGLMITAAFSSNLM</sequence>
<dbReference type="Proteomes" id="UP000039021">
    <property type="component" value="Unassembled WGS sequence"/>
</dbReference>
<name>A0A916LAX5_MYCTX</name>
<protein>
    <submittedName>
        <fullName evidence="1">Uncharacterized protein</fullName>
    </submittedName>
</protein>
<comment type="caution">
    <text evidence="1">The sequence shown here is derived from an EMBL/GenBank/DDBJ whole genome shotgun (WGS) entry which is preliminary data.</text>
</comment>